<evidence type="ECO:0000256" key="5">
    <source>
        <dbReference type="ARBA" id="ARBA00022692"/>
    </source>
</evidence>
<feature type="transmembrane region" description="Helical" evidence="13">
    <location>
        <begin position="233"/>
        <end position="255"/>
    </location>
</feature>
<evidence type="ECO:0000256" key="4">
    <source>
        <dbReference type="ARBA" id="ARBA00022537"/>
    </source>
</evidence>
<keyword evidence="8" id="KW-0638">Presynaptic neurotoxin</keyword>
<comment type="domain">
    <text evidence="13">The DHHC domain is required for palmitoyltransferase activity.</text>
</comment>
<feature type="transmembrane region" description="Helical" evidence="13">
    <location>
        <begin position="411"/>
        <end position="431"/>
    </location>
</feature>
<evidence type="ECO:0000256" key="1">
    <source>
        <dbReference type="ARBA" id="ARBA00004141"/>
    </source>
</evidence>
<feature type="domain" description="Palmitoyltransferase DHHC" evidence="14">
    <location>
        <begin position="333"/>
        <end position="448"/>
    </location>
</feature>
<dbReference type="EMBL" id="NCKV01009753">
    <property type="protein sequence ID" value="RWS22127.1"/>
    <property type="molecule type" value="Genomic_DNA"/>
</dbReference>
<name>A0A443S3M4_9ACAR</name>
<feature type="repeat" description="ANK" evidence="12">
    <location>
        <begin position="150"/>
        <end position="182"/>
    </location>
</feature>
<dbReference type="InterPro" id="IPR001594">
    <property type="entry name" value="Palmitoyltrfase_DHHC"/>
</dbReference>
<dbReference type="InterPro" id="IPR002110">
    <property type="entry name" value="Ankyrin_rpt"/>
</dbReference>
<dbReference type="Pfam" id="PF12796">
    <property type="entry name" value="Ank_2"/>
    <property type="match status" value="2"/>
</dbReference>
<evidence type="ECO:0000256" key="11">
    <source>
        <dbReference type="ARBA" id="ARBA00023298"/>
    </source>
</evidence>
<keyword evidence="3" id="KW-0268">Exocytosis</keyword>
<evidence type="ECO:0000256" key="7">
    <source>
        <dbReference type="ARBA" id="ARBA00022989"/>
    </source>
</evidence>
<keyword evidence="6" id="KW-0677">Repeat</keyword>
<gene>
    <name evidence="15" type="ORF">B4U80_05247</name>
</gene>
<evidence type="ECO:0000256" key="9">
    <source>
        <dbReference type="ARBA" id="ARBA00023043"/>
    </source>
</evidence>
<comment type="catalytic activity">
    <reaction evidence="13">
        <text>L-cysteinyl-[protein] + hexadecanoyl-CoA = S-hexadecanoyl-L-cysteinyl-[protein] + CoA</text>
        <dbReference type="Rhea" id="RHEA:36683"/>
        <dbReference type="Rhea" id="RHEA-COMP:10131"/>
        <dbReference type="Rhea" id="RHEA-COMP:11032"/>
        <dbReference type="ChEBI" id="CHEBI:29950"/>
        <dbReference type="ChEBI" id="CHEBI:57287"/>
        <dbReference type="ChEBI" id="CHEBI:57379"/>
        <dbReference type="ChEBI" id="CHEBI:74151"/>
        <dbReference type="EC" id="2.3.1.225"/>
    </reaction>
</comment>
<keyword evidence="13" id="KW-0808">Transferase</keyword>
<dbReference type="GO" id="GO:0016020">
    <property type="term" value="C:membrane"/>
    <property type="evidence" value="ECO:0007669"/>
    <property type="project" value="UniProtKB-SubCell"/>
</dbReference>
<comment type="caution">
    <text evidence="15">The sequence shown here is derived from an EMBL/GenBank/DDBJ whole genome shotgun (WGS) entry which is preliminary data.</text>
</comment>
<evidence type="ECO:0000256" key="8">
    <source>
        <dbReference type="ARBA" id="ARBA00023028"/>
    </source>
</evidence>
<keyword evidence="11" id="KW-1053">Target membrane</keyword>
<dbReference type="EC" id="2.3.1.225" evidence="13"/>
<proteinExistence type="inferred from homology"/>
<keyword evidence="10 13" id="KW-0472">Membrane</keyword>
<sequence length="490" mass="56437">MSVHRLKKKLNWRELCFFETTLEDIQQIVQLYGKDILLIADDHGYFPIHWASIADKCVVIEYIIKTGVSVSLKADNDSAPESIHLAALEGNIDAIDTLIRHEANVNAKDNYGSTPLMRAAMYGYNEETRGAETVFHLLSRGASIYDKDHNGMNALHYAVLSNSDETVNLLLTAQMNADEASNDRIKPLDLAIRNGNAYLMDLLIPLTSGRLKRESLTFWFKHKPRTFKQTVEAIFVLLARFFIVVCFLGAIFWIYPQYMFHYLPQTKKHVILHFILIVTSTCVWFFWYKTIKGNPGYLQMDTHEYHEKFNSKLSLAKKITTNKWLPTDPNSGIKLCHTCKTVQPLRSKHCRFCNRCTARFDHHCIYLSTCIGESNRLSFLFFVANLLIAGLLFAAVIIIEVKQENWNWSSYHLSNLSYCFKIIAVGALMTVSTVRRAAVNITQNEEIRSTRYKYLRTKSGTFHNPFDKGVLRNLLEHFNLSDAFSERYKL</sequence>
<dbReference type="GO" id="GO:0044218">
    <property type="term" value="C:other organism cell membrane"/>
    <property type="evidence" value="ECO:0007669"/>
    <property type="project" value="UniProtKB-KW"/>
</dbReference>
<comment type="similarity">
    <text evidence="13">Belongs to the DHHC palmitoyltransferase family.</text>
</comment>
<protein>
    <recommendedName>
        <fullName evidence="13">Palmitoyltransferase</fullName>
        <ecNumber evidence="13">2.3.1.225</ecNumber>
    </recommendedName>
</protein>
<evidence type="ECO:0000256" key="2">
    <source>
        <dbReference type="ARBA" id="ARBA00004175"/>
    </source>
</evidence>
<dbReference type="Proteomes" id="UP000288716">
    <property type="component" value="Unassembled WGS sequence"/>
</dbReference>
<feature type="transmembrane region" description="Helical" evidence="13">
    <location>
        <begin position="377"/>
        <end position="399"/>
    </location>
</feature>
<reference evidence="15 16" key="1">
    <citation type="journal article" date="2018" name="Gigascience">
        <title>Genomes of trombidid mites reveal novel predicted allergens and laterally-transferred genes associated with secondary metabolism.</title>
        <authorList>
            <person name="Dong X."/>
            <person name="Chaisiri K."/>
            <person name="Xia D."/>
            <person name="Armstrong S.D."/>
            <person name="Fang Y."/>
            <person name="Donnelly M.J."/>
            <person name="Kadowaki T."/>
            <person name="McGarry J.W."/>
            <person name="Darby A.C."/>
            <person name="Makepeace B.L."/>
        </authorList>
    </citation>
    <scope>NUCLEOTIDE SEQUENCE [LARGE SCALE GENOMIC DNA]</scope>
    <source>
        <strain evidence="15">UoL-UT</strain>
    </source>
</reference>
<evidence type="ECO:0000256" key="6">
    <source>
        <dbReference type="ARBA" id="ARBA00022737"/>
    </source>
</evidence>
<dbReference type="Pfam" id="PF01529">
    <property type="entry name" value="DHHC"/>
    <property type="match status" value="1"/>
</dbReference>
<keyword evidence="4" id="KW-1052">Target cell membrane</keyword>
<dbReference type="Gene3D" id="1.25.40.20">
    <property type="entry name" value="Ankyrin repeat-containing domain"/>
    <property type="match status" value="1"/>
</dbReference>
<keyword evidence="5 13" id="KW-0812">Transmembrane</keyword>
<comment type="subcellular location">
    <subcellularLocation>
        <location evidence="1">Membrane</location>
        <topology evidence="1">Multi-pass membrane protein</topology>
    </subcellularLocation>
    <subcellularLocation>
        <location evidence="2">Target cell membrane</location>
    </subcellularLocation>
</comment>
<feature type="repeat" description="ANK" evidence="12">
    <location>
        <begin position="111"/>
        <end position="149"/>
    </location>
</feature>
<organism evidence="15 16">
    <name type="scientific">Leptotrombidium deliense</name>
    <dbReference type="NCBI Taxonomy" id="299467"/>
    <lineage>
        <taxon>Eukaryota</taxon>
        <taxon>Metazoa</taxon>
        <taxon>Ecdysozoa</taxon>
        <taxon>Arthropoda</taxon>
        <taxon>Chelicerata</taxon>
        <taxon>Arachnida</taxon>
        <taxon>Acari</taxon>
        <taxon>Acariformes</taxon>
        <taxon>Trombidiformes</taxon>
        <taxon>Prostigmata</taxon>
        <taxon>Anystina</taxon>
        <taxon>Parasitengona</taxon>
        <taxon>Trombiculoidea</taxon>
        <taxon>Trombiculidae</taxon>
        <taxon>Leptotrombidium</taxon>
    </lineage>
</organism>
<dbReference type="STRING" id="299467.A0A443S3M4"/>
<keyword evidence="8" id="KW-0800">Toxin</keyword>
<dbReference type="SMART" id="SM00248">
    <property type="entry name" value="ANK"/>
    <property type="match status" value="5"/>
</dbReference>
<dbReference type="PROSITE" id="PS50297">
    <property type="entry name" value="ANK_REP_REGION"/>
    <property type="match status" value="1"/>
</dbReference>
<dbReference type="PROSITE" id="PS50088">
    <property type="entry name" value="ANK_REPEAT"/>
    <property type="match status" value="3"/>
</dbReference>
<accession>A0A443S3M4</accession>
<keyword evidence="13" id="KW-0012">Acyltransferase</keyword>
<evidence type="ECO:0000313" key="15">
    <source>
        <dbReference type="EMBL" id="RWS22127.1"/>
    </source>
</evidence>
<feature type="repeat" description="ANK" evidence="12">
    <location>
        <begin position="78"/>
        <end position="110"/>
    </location>
</feature>
<keyword evidence="8" id="KW-0528">Neurotoxin</keyword>
<dbReference type="PROSITE" id="PS50216">
    <property type="entry name" value="DHHC"/>
    <property type="match status" value="1"/>
</dbReference>
<keyword evidence="16" id="KW-1185">Reference proteome</keyword>
<feature type="transmembrane region" description="Helical" evidence="13">
    <location>
        <begin position="270"/>
        <end position="288"/>
    </location>
</feature>
<dbReference type="GO" id="GO:0019706">
    <property type="term" value="F:protein-cysteine S-palmitoyltransferase activity"/>
    <property type="evidence" value="ECO:0007669"/>
    <property type="project" value="UniProtKB-EC"/>
</dbReference>
<keyword evidence="9 12" id="KW-0040">ANK repeat</keyword>
<evidence type="ECO:0000256" key="10">
    <source>
        <dbReference type="ARBA" id="ARBA00023136"/>
    </source>
</evidence>
<dbReference type="GO" id="GO:0044231">
    <property type="term" value="C:host cell presynaptic membrane"/>
    <property type="evidence" value="ECO:0007669"/>
    <property type="project" value="UniProtKB-KW"/>
</dbReference>
<dbReference type="InterPro" id="IPR036770">
    <property type="entry name" value="Ankyrin_rpt-contain_sf"/>
</dbReference>
<dbReference type="SUPFAM" id="SSF48403">
    <property type="entry name" value="Ankyrin repeat"/>
    <property type="match status" value="1"/>
</dbReference>
<evidence type="ECO:0000256" key="12">
    <source>
        <dbReference type="PROSITE-ProRule" id="PRU00023"/>
    </source>
</evidence>
<dbReference type="PANTHER" id="PTHR24161">
    <property type="entry name" value="ANK_REP_REGION DOMAIN-CONTAINING PROTEIN-RELATED"/>
    <property type="match status" value="1"/>
</dbReference>
<evidence type="ECO:0000313" key="16">
    <source>
        <dbReference type="Proteomes" id="UP000288716"/>
    </source>
</evidence>
<dbReference type="GO" id="GO:0006887">
    <property type="term" value="P:exocytosis"/>
    <property type="evidence" value="ECO:0007669"/>
    <property type="project" value="UniProtKB-KW"/>
</dbReference>
<dbReference type="AlphaFoldDB" id="A0A443S3M4"/>
<dbReference type="PANTHER" id="PTHR24161:SF85">
    <property type="entry name" value="PALMITOYLTRANSFERASE HIP14"/>
    <property type="match status" value="1"/>
</dbReference>
<dbReference type="OrthoDB" id="6514539at2759"/>
<evidence type="ECO:0000259" key="14">
    <source>
        <dbReference type="Pfam" id="PF01529"/>
    </source>
</evidence>
<keyword evidence="7 13" id="KW-1133">Transmembrane helix</keyword>
<dbReference type="VEuPathDB" id="VectorBase:LDEU009913"/>
<evidence type="ECO:0000256" key="13">
    <source>
        <dbReference type="RuleBase" id="RU079119"/>
    </source>
</evidence>
<evidence type="ECO:0000256" key="3">
    <source>
        <dbReference type="ARBA" id="ARBA00022483"/>
    </source>
</evidence>